<evidence type="ECO:0000256" key="1">
    <source>
        <dbReference type="SAM" id="SignalP"/>
    </source>
</evidence>
<reference evidence="2 3" key="1">
    <citation type="submission" date="2019-11" db="EMBL/GenBank/DDBJ databases">
        <title>Whole genome shotgun sequencing (WGS) data from Adlercreutzia equolifaciens ResAG-91, Eggerthella lenta MRI-F36, MRI-F37, MRI-F40, ResAG-49, ResAG-88, ResAG-121, ResAG-145, and Gordonibacter sp. ResAG-5, ResAG-26, ResAG-43, ResAG-50, ResAG-59.</title>
        <authorList>
            <person name="Stoll D.A."/>
            <person name="Danylec N."/>
            <person name="Franz C.M.A.P."/>
            <person name="Huch M."/>
        </authorList>
    </citation>
    <scope>NUCLEOTIDE SEQUENCE [LARGE SCALE GENOMIC DNA]</scope>
    <source>
        <strain evidence="2 3">ResAG-59</strain>
    </source>
</reference>
<dbReference type="RefSeq" id="WP_157007114.1">
    <property type="nucleotide sequence ID" value="NZ_DBEZYS010000291.1"/>
</dbReference>
<evidence type="ECO:0000313" key="2">
    <source>
        <dbReference type="EMBL" id="MVN14529.1"/>
    </source>
</evidence>
<evidence type="ECO:0000313" key="3">
    <source>
        <dbReference type="Proteomes" id="UP000468327"/>
    </source>
</evidence>
<keyword evidence="1" id="KW-0732">Signal</keyword>
<gene>
    <name evidence="2" type="ORF">GO738_04030</name>
</gene>
<organism evidence="2 3">
    <name type="scientific">Gordonibacter urolithinfaciens</name>
    <dbReference type="NCBI Taxonomy" id="1335613"/>
    <lineage>
        <taxon>Bacteria</taxon>
        <taxon>Bacillati</taxon>
        <taxon>Actinomycetota</taxon>
        <taxon>Coriobacteriia</taxon>
        <taxon>Eggerthellales</taxon>
        <taxon>Eggerthellaceae</taxon>
        <taxon>Gordonibacter</taxon>
    </lineage>
</organism>
<keyword evidence="3" id="KW-1185">Reference proteome</keyword>
<feature type="chain" id="PRO_5038952850" description="Cohesin domain-containing protein" evidence="1">
    <location>
        <begin position="38"/>
        <end position="300"/>
    </location>
</feature>
<evidence type="ECO:0008006" key="4">
    <source>
        <dbReference type="Google" id="ProtNLM"/>
    </source>
</evidence>
<feature type="signal peptide" evidence="1">
    <location>
        <begin position="1"/>
        <end position="37"/>
    </location>
</feature>
<dbReference type="EMBL" id="WPOC01000004">
    <property type="protein sequence ID" value="MVN14529.1"/>
    <property type="molecule type" value="Genomic_DNA"/>
</dbReference>
<sequence>MRINRKGEALRQPAGRRSSLTRALAAAFALCALCALAGCGQAQVASDSPRLADVRLSASSSMTEASQSVEIRLVFDQGVSVAANAADDFEVLLNGGPLDGSAVALDVRGSADGVTFVLHPASGASTAGGKGTFFALYQSGFSVAAKRADGVLPSVTGASGSCAVLDGTVEGTLPSGLAIEVVEERAGSAAEDLPAQTVFRVTSPALVRAITWFSPDGGATKLLKHNHAFADASAEDCAANLAKVVGEASGLGISAKAAGDMVTLTASAVQDGQVLDPVVVEGVGVEGGTYDASQGAGEGV</sequence>
<comment type="caution">
    <text evidence="2">The sequence shown here is derived from an EMBL/GenBank/DDBJ whole genome shotgun (WGS) entry which is preliminary data.</text>
</comment>
<dbReference type="AlphaFoldDB" id="A0A6N8IF42"/>
<name>A0A6N8IF42_9ACTN</name>
<proteinExistence type="predicted"/>
<accession>A0A6N8IF42</accession>
<dbReference type="Proteomes" id="UP000468327">
    <property type="component" value="Unassembled WGS sequence"/>
</dbReference>
<protein>
    <recommendedName>
        <fullName evidence="4">Cohesin domain-containing protein</fullName>
    </recommendedName>
</protein>